<protein>
    <submittedName>
        <fullName evidence="1">Uncharacterized protein</fullName>
    </submittedName>
</protein>
<reference evidence="1 2" key="2">
    <citation type="submission" date="2009-02" db="EMBL/GenBank/DDBJ databases">
        <title>Draft genome sequence of Clostridium methylpentosum (DSM 5476).</title>
        <authorList>
            <person name="Sudarsanam P."/>
            <person name="Ley R."/>
            <person name="Guruge J."/>
            <person name="Turnbaugh P.J."/>
            <person name="Mahowald M."/>
            <person name="Liep D."/>
            <person name="Gordon J."/>
        </authorList>
    </citation>
    <scope>NUCLEOTIDE SEQUENCE [LARGE SCALE GENOMIC DNA]</scope>
    <source>
        <strain evidence="1 2">DSM 5476</strain>
    </source>
</reference>
<dbReference type="EMBL" id="ACEC01000088">
    <property type="protein sequence ID" value="EEG29811.1"/>
    <property type="molecule type" value="Genomic_DNA"/>
</dbReference>
<dbReference type="Proteomes" id="UP000003340">
    <property type="component" value="Unassembled WGS sequence"/>
</dbReference>
<feature type="non-terminal residue" evidence="1">
    <location>
        <position position="67"/>
    </location>
</feature>
<comment type="caution">
    <text evidence="1">The sequence shown here is derived from an EMBL/GenBank/DDBJ whole genome shotgun (WGS) entry which is preliminary data.</text>
</comment>
<organism evidence="1 2">
    <name type="scientific">[Clostridium] methylpentosum DSM 5476</name>
    <dbReference type="NCBI Taxonomy" id="537013"/>
    <lineage>
        <taxon>Bacteria</taxon>
        <taxon>Bacillati</taxon>
        <taxon>Bacillota</taxon>
        <taxon>Clostridia</taxon>
        <taxon>Eubacteriales</taxon>
        <taxon>Oscillospiraceae</taxon>
        <taxon>Oscillospiraceae incertae sedis</taxon>
    </lineage>
</organism>
<dbReference type="HOGENOM" id="CLU_2818291_0_0_9"/>
<reference evidence="1 2" key="1">
    <citation type="submission" date="2009-01" db="EMBL/GenBank/DDBJ databases">
        <authorList>
            <person name="Fulton L."/>
            <person name="Clifton S."/>
            <person name="Fulton B."/>
            <person name="Xu J."/>
            <person name="Minx P."/>
            <person name="Pepin K.H."/>
            <person name="Johnson M."/>
            <person name="Bhonagiri V."/>
            <person name="Nash W.E."/>
            <person name="Mardis E.R."/>
            <person name="Wilson R.K."/>
        </authorList>
    </citation>
    <scope>NUCLEOTIDE SEQUENCE [LARGE SCALE GENOMIC DNA]</scope>
    <source>
        <strain evidence="1 2">DSM 5476</strain>
    </source>
</reference>
<evidence type="ECO:0000313" key="2">
    <source>
        <dbReference type="Proteomes" id="UP000003340"/>
    </source>
</evidence>
<gene>
    <name evidence="1" type="ORF">CLOSTMETH_02557</name>
</gene>
<name>C0EFB6_9FIRM</name>
<evidence type="ECO:0000313" key="1">
    <source>
        <dbReference type="EMBL" id="EEG29811.1"/>
    </source>
</evidence>
<sequence>MPMGKEKKIRIPLWIYPSLAVFSSIKPSLPHRVKLVYIYLYDRMDREEKAWPGIKTIAVNLSLGYSK</sequence>
<keyword evidence="2" id="KW-1185">Reference proteome</keyword>
<dbReference type="AlphaFoldDB" id="C0EFB6"/>
<proteinExistence type="predicted"/>
<accession>C0EFB6</accession>